<feature type="domain" description="Helix-hairpin-helix DNA-binding motif class 1" evidence="2">
    <location>
        <begin position="62"/>
        <end position="81"/>
    </location>
</feature>
<proteinExistence type="predicted"/>
<organism evidence="3 4">
    <name type="scientific">Posidoniimonas corsicana</name>
    <dbReference type="NCBI Taxonomy" id="1938618"/>
    <lineage>
        <taxon>Bacteria</taxon>
        <taxon>Pseudomonadati</taxon>
        <taxon>Planctomycetota</taxon>
        <taxon>Planctomycetia</taxon>
        <taxon>Pirellulales</taxon>
        <taxon>Lacipirellulaceae</taxon>
        <taxon>Posidoniimonas</taxon>
    </lineage>
</organism>
<evidence type="ECO:0000256" key="1">
    <source>
        <dbReference type="SAM" id="Phobius"/>
    </source>
</evidence>
<keyword evidence="4" id="KW-1185">Reference proteome</keyword>
<keyword evidence="1" id="KW-1133">Transmembrane helix</keyword>
<reference evidence="3 4" key="1">
    <citation type="submission" date="2019-02" db="EMBL/GenBank/DDBJ databases">
        <title>Deep-cultivation of Planctomycetes and their phenomic and genomic characterization uncovers novel biology.</title>
        <authorList>
            <person name="Wiegand S."/>
            <person name="Jogler M."/>
            <person name="Boedeker C."/>
            <person name="Pinto D."/>
            <person name="Vollmers J."/>
            <person name="Rivas-Marin E."/>
            <person name="Kohn T."/>
            <person name="Peeters S.H."/>
            <person name="Heuer A."/>
            <person name="Rast P."/>
            <person name="Oberbeckmann S."/>
            <person name="Bunk B."/>
            <person name="Jeske O."/>
            <person name="Meyerdierks A."/>
            <person name="Storesund J.E."/>
            <person name="Kallscheuer N."/>
            <person name="Luecker S."/>
            <person name="Lage O.M."/>
            <person name="Pohl T."/>
            <person name="Merkel B.J."/>
            <person name="Hornburger P."/>
            <person name="Mueller R.-W."/>
            <person name="Bruemmer F."/>
            <person name="Labrenz M."/>
            <person name="Spormann A.M."/>
            <person name="Op Den Camp H."/>
            <person name="Overmann J."/>
            <person name="Amann R."/>
            <person name="Jetten M.S.M."/>
            <person name="Mascher T."/>
            <person name="Medema M.H."/>
            <person name="Devos D.P."/>
            <person name="Kaster A.-K."/>
            <person name="Ovreas L."/>
            <person name="Rohde M."/>
            <person name="Galperin M.Y."/>
            <person name="Jogler C."/>
        </authorList>
    </citation>
    <scope>NUCLEOTIDE SEQUENCE [LARGE SCALE GENOMIC DNA]</scope>
    <source>
        <strain evidence="3 4">KOR34</strain>
    </source>
</reference>
<keyword evidence="1" id="KW-0812">Transmembrane</keyword>
<protein>
    <submittedName>
        <fullName evidence="3">ComE operon protein 1</fullName>
    </submittedName>
</protein>
<dbReference type="GO" id="GO:0006281">
    <property type="term" value="P:DNA repair"/>
    <property type="evidence" value="ECO:0007669"/>
    <property type="project" value="InterPro"/>
</dbReference>
<sequence>MPKPLLRRLDQLAIGVLTLLALVGMLAWLTVQHRSSDGLVDIEHATPLRRQFLVNVNQAGWPELAQLPGIGEVLARRIVASRDADGRFRTAQDLLRVNGIGPRKLAQMRRYLLPLAEDEWVAGK</sequence>
<dbReference type="InterPro" id="IPR010994">
    <property type="entry name" value="RuvA_2-like"/>
</dbReference>
<gene>
    <name evidence="3" type="primary">comEA</name>
    <name evidence="3" type="ORF">KOR34_47790</name>
</gene>
<dbReference type="EMBL" id="SIHJ01000005">
    <property type="protein sequence ID" value="TWT30221.1"/>
    <property type="molecule type" value="Genomic_DNA"/>
</dbReference>
<feature type="transmembrane region" description="Helical" evidence="1">
    <location>
        <begin position="12"/>
        <end position="31"/>
    </location>
</feature>
<dbReference type="Gene3D" id="1.10.150.320">
    <property type="entry name" value="Photosystem II 12 kDa extrinsic protein"/>
    <property type="match status" value="1"/>
</dbReference>
<dbReference type="AlphaFoldDB" id="A0A5C5UV07"/>
<dbReference type="InterPro" id="IPR003583">
    <property type="entry name" value="Hlx-hairpin-Hlx_DNA-bd_motif"/>
</dbReference>
<dbReference type="PANTHER" id="PTHR21180">
    <property type="entry name" value="ENDONUCLEASE/EXONUCLEASE/PHOSPHATASE FAMILY DOMAIN-CONTAINING PROTEIN 1"/>
    <property type="match status" value="1"/>
</dbReference>
<feature type="domain" description="Helix-hairpin-helix DNA-binding motif class 1" evidence="2">
    <location>
        <begin position="92"/>
        <end position="111"/>
    </location>
</feature>
<dbReference type="Pfam" id="PF12836">
    <property type="entry name" value="HHH_3"/>
    <property type="match status" value="1"/>
</dbReference>
<dbReference type="SUPFAM" id="SSF47781">
    <property type="entry name" value="RuvA domain 2-like"/>
    <property type="match status" value="1"/>
</dbReference>
<dbReference type="GO" id="GO:0003677">
    <property type="term" value="F:DNA binding"/>
    <property type="evidence" value="ECO:0007669"/>
    <property type="project" value="InterPro"/>
</dbReference>
<evidence type="ECO:0000313" key="4">
    <source>
        <dbReference type="Proteomes" id="UP000316714"/>
    </source>
</evidence>
<dbReference type="Proteomes" id="UP000316714">
    <property type="component" value="Unassembled WGS sequence"/>
</dbReference>
<evidence type="ECO:0000313" key="3">
    <source>
        <dbReference type="EMBL" id="TWT30221.1"/>
    </source>
</evidence>
<keyword evidence="1" id="KW-0472">Membrane</keyword>
<evidence type="ECO:0000259" key="2">
    <source>
        <dbReference type="SMART" id="SM00278"/>
    </source>
</evidence>
<dbReference type="InterPro" id="IPR051675">
    <property type="entry name" value="Endo/Exo/Phosphatase_dom_1"/>
</dbReference>
<accession>A0A5C5UV07</accession>
<comment type="caution">
    <text evidence="3">The sequence shown here is derived from an EMBL/GenBank/DDBJ whole genome shotgun (WGS) entry which is preliminary data.</text>
</comment>
<dbReference type="PANTHER" id="PTHR21180:SF32">
    <property type="entry name" value="ENDONUCLEASE_EXONUCLEASE_PHOSPHATASE FAMILY DOMAIN-CONTAINING PROTEIN 1"/>
    <property type="match status" value="1"/>
</dbReference>
<dbReference type="SMART" id="SM00278">
    <property type="entry name" value="HhH1"/>
    <property type="match status" value="2"/>
</dbReference>
<name>A0A5C5UV07_9BACT</name>
<dbReference type="RefSeq" id="WP_197531695.1">
    <property type="nucleotide sequence ID" value="NZ_SIHJ01000005.1"/>
</dbReference>